<dbReference type="Pfam" id="PF00270">
    <property type="entry name" value="DEAD"/>
    <property type="match status" value="1"/>
</dbReference>
<dbReference type="EMBL" id="ML993585">
    <property type="protein sequence ID" value="KAF2170420.1"/>
    <property type="molecule type" value="Genomic_DNA"/>
</dbReference>
<dbReference type="GO" id="GO:0016787">
    <property type="term" value="F:hydrolase activity"/>
    <property type="evidence" value="ECO:0007669"/>
    <property type="project" value="UniProtKB-KW"/>
</dbReference>
<reference evidence="13" key="1">
    <citation type="journal article" date="2020" name="Stud. Mycol.">
        <title>101 Dothideomycetes genomes: a test case for predicting lifestyles and emergence of pathogens.</title>
        <authorList>
            <person name="Haridas S."/>
            <person name="Albert R."/>
            <person name="Binder M."/>
            <person name="Bloem J."/>
            <person name="Labutti K."/>
            <person name="Salamov A."/>
            <person name="Andreopoulos B."/>
            <person name="Baker S."/>
            <person name="Barry K."/>
            <person name="Bills G."/>
            <person name="Bluhm B."/>
            <person name="Cannon C."/>
            <person name="Castanera R."/>
            <person name="Culley D."/>
            <person name="Daum C."/>
            <person name="Ezra D."/>
            <person name="Gonzalez J."/>
            <person name="Henrissat B."/>
            <person name="Kuo A."/>
            <person name="Liang C."/>
            <person name="Lipzen A."/>
            <person name="Lutzoni F."/>
            <person name="Magnuson J."/>
            <person name="Mondo S."/>
            <person name="Nolan M."/>
            <person name="Ohm R."/>
            <person name="Pangilinan J."/>
            <person name="Park H.-J."/>
            <person name="Ramirez L."/>
            <person name="Alfaro M."/>
            <person name="Sun H."/>
            <person name="Tritt A."/>
            <person name="Yoshinaga Y."/>
            <person name="Zwiers L.-H."/>
            <person name="Turgeon B."/>
            <person name="Goodwin S."/>
            <person name="Spatafora J."/>
            <person name="Crous P."/>
            <person name="Grigoriev I."/>
        </authorList>
    </citation>
    <scope>NUCLEOTIDE SEQUENCE</scope>
    <source>
        <strain evidence="13">ATCC 36951</strain>
    </source>
</reference>
<feature type="region of interest" description="Disordered" evidence="9">
    <location>
        <begin position="1"/>
        <end position="30"/>
    </location>
</feature>
<dbReference type="InterPro" id="IPR001650">
    <property type="entry name" value="Helicase_C-like"/>
</dbReference>
<evidence type="ECO:0000256" key="4">
    <source>
        <dbReference type="ARBA" id="ARBA00022806"/>
    </source>
</evidence>
<feature type="domain" description="Helicase C-terminal" evidence="11">
    <location>
        <begin position="366"/>
        <end position="515"/>
    </location>
</feature>
<evidence type="ECO:0000256" key="9">
    <source>
        <dbReference type="SAM" id="MobiDB-lite"/>
    </source>
</evidence>
<feature type="compositionally biased region" description="Gly residues" evidence="9">
    <location>
        <begin position="534"/>
        <end position="544"/>
    </location>
</feature>
<evidence type="ECO:0000313" key="13">
    <source>
        <dbReference type="EMBL" id="KAF2170420.1"/>
    </source>
</evidence>
<dbReference type="PANTHER" id="PTHR47958">
    <property type="entry name" value="ATP-DEPENDENT RNA HELICASE DBP3"/>
    <property type="match status" value="1"/>
</dbReference>
<dbReference type="PROSITE" id="PS00039">
    <property type="entry name" value="DEAD_ATP_HELICASE"/>
    <property type="match status" value="1"/>
</dbReference>
<dbReference type="InterPro" id="IPR000629">
    <property type="entry name" value="RNA-helicase_DEAD-box_CS"/>
</dbReference>
<feature type="compositionally biased region" description="Polar residues" evidence="9">
    <location>
        <begin position="17"/>
        <end position="27"/>
    </location>
</feature>
<dbReference type="GO" id="GO:0005524">
    <property type="term" value="F:ATP binding"/>
    <property type="evidence" value="ECO:0007669"/>
    <property type="project" value="UniProtKB-KW"/>
</dbReference>
<dbReference type="AlphaFoldDB" id="A0A6A6CW49"/>
<name>A0A6A6CW49_ZASCE</name>
<evidence type="ECO:0000256" key="5">
    <source>
        <dbReference type="ARBA" id="ARBA00022840"/>
    </source>
</evidence>
<gene>
    <name evidence="13" type="ORF">M409DRAFT_19241</name>
</gene>
<evidence type="ECO:0000256" key="8">
    <source>
        <dbReference type="RuleBase" id="RU000492"/>
    </source>
</evidence>
<dbReference type="Gene3D" id="3.40.50.300">
    <property type="entry name" value="P-loop containing nucleotide triphosphate hydrolases"/>
    <property type="match status" value="2"/>
</dbReference>
<dbReference type="PROSITE" id="PS51192">
    <property type="entry name" value="HELICASE_ATP_BIND_1"/>
    <property type="match status" value="1"/>
</dbReference>
<feature type="compositionally biased region" description="Acidic residues" evidence="9">
    <location>
        <begin position="523"/>
        <end position="533"/>
    </location>
</feature>
<evidence type="ECO:0000256" key="7">
    <source>
        <dbReference type="PROSITE-ProRule" id="PRU00552"/>
    </source>
</evidence>
<dbReference type="InterPro" id="IPR014014">
    <property type="entry name" value="RNA_helicase_DEAD_Q_motif"/>
</dbReference>
<evidence type="ECO:0000259" key="10">
    <source>
        <dbReference type="PROSITE" id="PS51192"/>
    </source>
</evidence>
<keyword evidence="5 8" id="KW-0067">ATP-binding</keyword>
<dbReference type="GO" id="GO:0003676">
    <property type="term" value="F:nucleic acid binding"/>
    <property type="evidence" value="ECO:0007669"/>
    <property type="project" value="InterPro"/>
</dbReference>
<evidence type="ECO:0000313" key="14">
    <source>
        <dbReference type="Proteomes" id="UP000799537"/>
    </source>
</evidence>
<feature type="domain" description="Helicase ATP-binding" evidence="10">
    <location>
        <begin position="140"/>
        <end position="338"/>
    </location>
</feature>
<dbReference type="RefSeq" id="XP_033671309.1">
    <property type="nucleotide sequence ID" value="XM_033804843.1"/>
</dbReference>
<feature type="domain" description="DEAD-box RNA helicase Q" evidence="12">
    <location>
        <begin position="109"/>
        <end position="137"/>
    </location>
</feature>
<comment type="similarity">
    <text evidence="8">Belongs to the DEAD box helicase family.</text>
</comment>
<keyword evidence="14" id="KW-1185">Reference proteome</keyword>
<sequence>MSDSFGNDAPADAWGTNEPQDTPQPSGSAPVVFDKEALAQRAREQGWTETTAYDYEAFEREIGEIGPEVPELEAILFGREFRPEQGEHIAQLKEIEVHVEGPERIAPIVRFTDAGLHPAVLANCQRAGYVVPTPIQGYAIPTILGGSDVVAIAQTGSGKTAAYLVPILSKLMGKAKKLSAPRPDVTKPGFDIRSHGVRAEPLVIVVVPTRELAIQIFDEARRMCYRSMLRPCVAYGGLPMQICREELGKGCDILIATPGRLCDLMDKPDLLSMNRVKFTVIDEADEMLDQDWETELTKIMAGGDTNEDADHQFMMFSATFPKGARELARKFMAEDHFNIRVGRAGQTHKNIRQNIVYVDQNAKREAVYDLLISMEKPGRTLIFCNSKAAVDLLDDFLYNRQLPTTSIHADRNQREREDALRAFRTGKAPILIATGVSARGWDVKNVVHVINYDLPSAMYGGISEYVHRIGRTGRIGHQGLATSFYNDRDEDLGQALVNILVECECEVPEFLSHLTPEDGNIQFDDDSDDEAEAGDGGAWGGAADGDGDAPAAAGWGSAEPAAPADDGFTADAGFTPAGGAPPADDGW</sequence>
<dbReference type="GO" id="GO:0003724">
    <property type="term" value="F:RNA helicase activity"/>
    <property type="evidence" value="ECO:0007669"/>
    <property type="project" value="UniProtKB-EC"/>
</dbReference>
<feature type="short sequence motif" description="Q motif" evidence="7">
    <location>
        <begin position="109"/>
        <end position="137"/>
    </location>
</feature>
<dbReference type="PROSITE" id="PS51194">
    <property type="entry name" value="HELICASE_CTER"/>
    <property type="match status" value="1"/>
</dbReference>
<dbReference type="CDD" id="cd18787">
    <property type="entry name" value="SF2_C_DEAD"/>
    <property type="match status" value="1"/>
</dbReference>
<comment type="catalytic activity">
    <reaction evidence="6">
        <text>ATP + H2O = ADP + phosphate + H(+)</text>
        <dbReference type="Rhea" id="RHEA:13065"/>
        <dbReference type="ChEBI" id="CHEBI:15377"/>
        <dbReference type="ChEBI" id="CHEBI:15378"/>
        <dbReference type="ChEBI" id="CHEBI:30616"/>
        <dbReference type="ChEBI" id="CHEBI:43474"/>
        <dbReference type="ChEBI" id="CHEBI:456216"/>
        <dbReference type="EC" id="3.6.4.13"/>
    </reaction>
</comment>
<dbReference type="InterPro" id="IPR014001">
    <property type="entry name" value="Helicase_ATP-bd"/>
</dbReference>
<dbReference type="SUPFAM" id="SSF52540">
    <property type="entry name" value="P-loop containing nucleoside triphosphate hydrolases"/>
    <property type="match status" value="1"/>
</dbReference>
<proteinExistence type="inferred from homology"/>
<feature type="region of interest" description="Disordered" evidence="9">
    <location>
        <begin position="515"/>
        <end position="587"/>
    </location>
</feature>
<dbReference type="Proteomes" id="UP000799537">
    <property type="component" value="Unassembled WGS sequence"/>
</dbReference>
<dbReference type="InterPro" id="IPR027417">
    <property type="entry name" value="P-loop_NTPase"/>
</dbReference>
<keyword evidence="4 8" id="KW-0347">Helicase</keyword>
<dbReference type="SMART" id="SM00490">
    <property type="entry name" value="HELICc"/>
    <property type="match status" value="1"/>
</dbReference>
<evidence type="ECO:0000256" key="3">
    <source>
        <dbReference type="ARBA" id="ARBA00022801"/>
    </source>
</evidence>
<keyword evidence="3 8" id="KW-0378">Hydrolase</keyword>
<dbReference type="InterPro" id="IPR011545">
    <property type="entry name" value="DEAD/DEAH_box_helicase_dom"/>
</dbReference>
<accession>A0A6A6CW49</accession>
<protein>
    <recommendedName>
        <fullName evidence="1">RNA helicase</fullName>
        <ecNumber evidence="1">3.6.4.13</ecNumber>
    </recommendedName>
</protein>
<evidence type="ECO:0000256" key="1">
    <source>
        <dbReference type="ARBA" id="ARBA00012552"/>
    </source>
</evidence>
<dbReference type="FunFam" id="3.40.50.300:FF:000008">
    <property type="entry name" value="ATP-dependent RNA helicase RhlB"/>
    <property type="match status" value="1"/>
</dbReference>
<dbReference type="SMART" id="SM00487">
    <property type="entry name" value="DEXDc"/>
    <property type="match status" value="1"/>
</dbReference>
<evidence type="ECO:0000259" key="12">
    <source>
        <dbReference type="PROSITE" id="PS51195"/>
    </source>
</evidence>
<evidence type="ECO:0000256" key="6">
    <source>
        <dbReference type="ARBA" id="ARBA00047984"/>
    </source>
</evidence>
<evidence type="ECO:0000256" key="2">
    <source>
        <dbReference type="ARBA" id="ARBA00022741"/>
    </source>
</evidence>
<organism evidence="13 14">
    <name type="scientific">Zasmidium cellare ATCC 36951</name>
    <dbReference type="NCBI Taxonomy" id="1080233"/>
    <lineage>
        <taxon>Eukaryota</taxon>
        <taxon>Fungi</taxon>
        <taxon>Dikarya</taxon>
        <taxon>Ascomycota</taxon>
        <taxon>Pezizomycotina</taxon>
        <taxon>Dothideomycetes</taxon>
        <taxon>Dothideomycetidae</taxon>
        <taxon>Mycosphaerellales</taxon>
        <taxon>Mycosphaerellaceae</taxon>
        <taxon>Zasmidium</taxon>
    </lineage>
</organism>
<dbReference type="EC" id="3.6.4.13" evidence="1"/>
<keyword evidence="2 8" id="KW-0547">Nucleotide-binding</keyword>
<evidence type="ECO:0000259" key="11">
    <source>
        <dbReference type="PROSITE" id="PS51194"/>
    </source>
</evidence>
<dbReference type="PROSITE" id="PS51195">
    <property type="entry name" value="Q_MOTIF"/>
    <property type="match status" value="1"/>
</dbReference>
<dbReference type="Pfam" id="PF00271">
    <property type="entry name" value="Helicase_C"/>
    <property type="match status" value="1"/>
</dbReference>
<feature type="compositionally biased region" description="Low complexity" evidence="9">
    <location>
        <begin position="548"/>
        <end position="587"/>
    </location>
</feature>
<dbReference type="OrthoDB" id="196131at2759"/>
<dbReference type="GeneID" id="54558115"/>